<sequence length="518" mass="57796">MDSSFLLTDEQMMQFITKGYLVLQNDLDPQLHKKVMDTIYRVLHEEGNPGNNILPRVPEIMEFFDTPVVKGALTSVLGTDYYMHPHRHCHYNKPGSQMPGGGQWHKDGYWSSMRSHRPWWAMIFYYTQDITEDLGPTAIMPGTQYYEKFIGDRGETHLPTGKAGTMVLVHFDLWHKASLNVSSLDRYMLKFQFVRLRAPENPTWNHRRKEMIVPHGTPAVHLNLWRDVWDWLRGEHTTCMDAAAVDEFTLQKVLQDLKSVDESVRAQAADQLGLWGEAGASLAPALGQLLDDTETAALNAAYALGRLGPKGIDELIKHVTEGTTQVAERAAYGLQGASAGAIPGLLQVLQHKDEKRRALAAFVLGMIGPQAIDAVPALIASIQDESEWVRRNAVEALGIIGNASGQVVPALAQALIASLLNETEEREQASDMYVNKQKYISNKIGYTAALSLLRTGKDGDAGLVVRALEKALHSKDRYVRAYASEALTHLRTAEAVDVLIRYYRTSRWCPDTSKASTF</sequence>
<name>A0A927CB85_9BACL</name>
<dbReference type="InterPro" id="IPR004155">
    <property type="entry name" value="PBS_lyase_HEAT"/>
</dbReference>
<dbReference type="Proteomes" id="UP000639396">
    <property type="component" value="Unassembled WGS sequence"/>
</dbReference>
<dbReference type="GO" id="GO:0016706">
    <property type="term" value="F:2-oxoglutarate-dependent dioxygenase activity"/>
    <property type="evidence" value="ECO:0007669"/>
    <property type="project" value="UniProtKB-ARBA"/>
</dbReference>
<proteinExistence type="predicted"/>
<protein>
    <submittedName>
        <fullName evidence="1">HEAT repeat domain-containing protein</fullName>
    </submittedName>
</protein>
<dbReference type="Pfam" id="PF05721">
    <property type="entry name" value="PhyH"/>
    <property type="match status" value="1"/>
</dbReference>
<keyword evidence="2" id="KW-1185">Reference proteome</keyword>
<dbReference type="RefSeq" id="WP_190928050.1">
    <property type="nucleotide sequence ID" value="NZ_JACXJA010000015.1"/>
</dbReference>
<evidence type="ECO:0000313" key="2">
    <source>
        <dbReference type="Proteomes" id="UP000639396"/>
    </source>
</evidence>
<comment type="caution">
    <text evidence="1">The sequence shown here is derived from an EMBL/GenBank/DDBJ whole genome shotgun (WGS) entry which is preliminary data.</text>
</comment>
<dbReference type="PANTHER" id="PTHR12697:SF5">
    <property type="entry name" value="DEOXYHYPUSINE HYDROXYLASE"/>
    <property type="match status" value="1"/>
</dbReference>
<dbReference type="SUPFAM" id="SSF51197">
    <property type="entry name" value="Clavaminate synthase-like"/>
    <property type="match status" value="1"/>
</dbReference>
<dbReference type="Pfam" id="PF13646">
    <property type="entry name" value="HEAT_2"/>
    <property type="match status" value="1"/>
</dbReference>
<dbReference type="PANTHER" id="PTHR12697">
    <property type="entry name" value="PBS LYASE HEAT-LIKE PROTEIN"/>
    <property type="match status" value="1"/>
</dbReference>
<dbReference type="SMART" id="SM00567">
    <property type="entry name" value="EZ_HEAT"/>
    <property type="match status" value="5"/>
</dbReference>
<dbReference type="SUPFAM" id="SSF48371">
    <property type="entry name" value="ARM repeat"/>
    <property type="match status" value="1"/>
</dbReference>
<gene>
    <name evidence="1" type="ORF">IDH45_12530</name>
</gene>
<dbReference type="InterPro" id="IPR016024">
    <property type="entry name" value="ARM-type_fold"/>
</dbReference>
<dbReference type="AlphaFoldDB" id="A0A927CB85"/>
<organism evidence="1 2">
    <name type="scientific">Paenibacillus oceani</name>
    <dbReference type="NCBI Taxonomy" id="2772510"/>
    <lineage>
        <taxon>Bacteria</taxon>
        <taxon>Bacillati</taxon>
        <taxon>Bacillota</taxon>
        <taxon>Bacilli</taxon>
        <taxon>Bacillales</taxon>
        <taxon>Paenibacillaceae</taxon>
        <taxon>Paenibacillus</taxon>
    </lineage>
</organism>
<dbReference type="EMBL" id="JACXJA010000015">
    <property type="protein sequence ID" value="MBD2862811.1"/>
    <property type="molecule type" value="Genomic_DNA"/>
</dbReference>
<dbReference type="Gene3D" id="2.60.120.620">
    <property type="entry name" value="q2cbj1_9rhob like domain"/>
    <property type="match status" value="1"/>
</dbReference>
<reference evidence="1" key="1">
    <citation type="submission" date="2020-09" db="EMBL/GenBank/DDBJ databases">
        <title>A novel bacterium of genus Paenibacillus, isolated from South China Sea.</title>
        <authorList>
            <person name="Huang H."/>
            <person name="Mo K."/>
            <person name="Hu Y."/>
        </authorList>
    </citation>
    <scope>NUCLEOTIDE SEQUENCE</scope>
    <source>
        <strain evidence="1">IB182363</strain>
    </source>
</reference>
<dbReference type="InterPro" id="IPR008775">
    <property type="entry name" value="Phytyl_CoA_dOase-like"/>
</dbReference>
<dbReference type="Gene3D" id="1.25.10.10">
    <property type="entry name" value="Leucine-rich Repeat Variant"/>
    <property type="match status" value="2"/>
</dbReference>
<dbReference type="InterPro" id="IPR011989">
    <property type="entry name" value="ARM-like"/>
</dbReference>
<accession>A0A927CB85</accession>
<evidence type="ECO:0000313" key="1">
    <source>
        <dbReference type="EMBL" id="MBD2862811.1"/>
    </source>
</evidence>